<dbReference type="SUPFAM" id="SSF55729">
    <property type="entry name" value="Acyl-CoA N-acyltransferases (Nat)"/>
    <property type="match status" value="1"/>
</dbReference>
<dbReference type="AlphaFoldDB" id="A0A3A1RAT6"/>
<dbReference type="Pfam" id="PF12867">
    <property type="entry name" value="DinB_2"/>
    <property type="match status" value="1"/>
</dbReference>
<dbReference type="SUPFAM" id="SSF109854">
    <property type="entry name" value="DinB/YfiT-like putative metalloenzymes"/>
    <property type="match status" value="1"/>
</dbReference>
<dbReference type="InterPro" id="IPR000182">
    <property type="entry name" value="GNAT_dom"/>
</dbReference>
<evidence type="ECO:0000313" key="6">
    <source>
        <dbReference type="Proteomes" id="UP000265801"/>
    </source>
</evidence>
<dbReference type="InterPro" id="IPR016181">
    <property type="entry name" value="Acyl_CoA_acyltransferase"/>
</dbReference>
<evidence type="ECO:0000256" key="1">
    <source>
        <dbReference type="ARBA" id="ARBA00022679"/>
    </source>
</evidence>
<comment type="caution">
    <text evidence="5">The sequence shown here is derived from an EMBL/GenBank/DDBJ whole genome shotgun (WGS) entry which is preliminary data.</text>
</comment>
<organism evidence="5 6">
    <name type="scientific">Bacillus salacetis</name>
    <dbReference type="NCBI Taxonomy" id="2315464"/>
    <lineage>
        <taxon>Bacteria</taxon>
        <taxon>Bacillati</taxon>
        <taxon>Bacillota</taxon>
        <taxon>Bacilli</taxon>
        <taxon>Bacillales</taxon>
        <taxon>Bacillaceae</taxon>
        <taxon>Bacillus</taxon>
    </lineage>
</organism>
<feature type="domain" description="N-acetyltransferase" evidence="4">
    <location>
        <begin position="182"/>
        <end position="341"/>
    </location>
</feature>
<protein>
    <submittedName>
        <fullName evidence="5">GNAT family N-acetyltransferase</fullName>
    </submittedName>
</protein>
<evidence type="ECO:0000259" key="4">
    <source>
        <dbReference type="PROSITE" id="PS51186"/>
    </source>
</evidence>
<dbReference type="PROSITE" id="PS51186">
    <property type="entry name" value="GNAT"/>
    <property type="match status" value="1"/>
</dbReference>
<dbReference type="PANTHER" id="PTHR43792">
    <property type="entry name" value="GNAT FAMILY, PUTATIVE (AFU_ORTHOLOGUE AFUA_3G00765)-RELATED-RELATED"/>
    <property type="match status" value="1"/>
</dbReference>
<dbReference type="PANTHER" id="PTHR43792:SF8">
    <property type="entry name" value="[RIBOSOMAL PROTEIN US5]-ALANINE N-ACETYLTRANSFERASE"/>
    <property type="match status" value="1"/>
</dbReference>
<dbReference type="InterPro" id="IPR051531">
    <property type="entry name" value="N-acetyltransferase"/>
</dbReference>
<evidence type="ECO:0000256" key="2">
    <source>
        <dbReference type="ARBA" id="ARBA00023315"/>
    </source>
</evidence>
<gene>
    <name evidence="5" type="ORF">D3H55_02960</name>
</gene>
<keyword evidence="1 5" id="KW-0808">Transferase</keyword>
<dbReference type="GO" id="GO:0008999">
    <property type="term" value="F:protein-N-terminal-alanine acetyltransferase activity"/>
    <property type="evidence" value="ECO:0007669"/>
    <property type="project" value="TreeGrafter"/>
</dbReference>
<accession>A0A3A1RAT6</accession>
<dbReference type="GO" id="GO:0005737">
    <property type="term" value="C:cytoplasm"/>
    <property type="evidence" value="ECO:0007669"/>
    <property type="project" value="TreeGrafter"/>
</dbReference>
<sequence length="344" mass="39972">MRKEKIINQKRELAEWVLIFKQLPDNLWFKPFKEGSWGTAEVISHFLHWDQFVIDNRLIPFLRNEQPPQADVTVDRLNETAAVLARSMNKEDLIDLFVNIRKELTGYLQEMPEEAFAQKVPGKSITWNGYFQGLIEHDERHKKQIDEHLKDSIESINDSVTETDILMGKDIYLKELSGQEVMELLRLQKDNKEFFEAFSMDRAAGFYTVEGQKERIRQFARDKENDHAYHFGIYLSREDRLIGTINLFQVLRGSLQSAFIGYFLDHGHNGRGYATEAAKLIVQFGFAELRLHRIEAGVMPHNVGSIRVLEKSGFQKEGIARKNVRINGKWEDHQVLAIINPADE</sequence>
<dbReference type="Pfam" id="PF13302">
    <property type="entry name" value="Acetyltransf_3"/>
    <property type="match status" value="1"/>
</dbReference>
<evidence type="ECO:0000313" key="5">
    <source>
        <dbReference type="EMBL" id="RIW38511.1"/>
    </source>
</evidence>
<dbReference type="OrthoDB" id="9795206at2"/>
<dbReference type="EMBL" id="QXIR01000002">
    <property type="protein sequence ID" value="RIW38511.1"/>
    <property type="molecule type" value="Genomic_DNA"/>
</dbReference>
<keyword evidence="2" id="KW-0012">Acyltransferase</keyword>
<evidence type="ECO:0000256" key="3">
    <source>
        <dbReference type="ARBA" id="ARBA00038502"/>
    </source>
</evidence>
<proteinExistence type="inferred from homology"/>
<dbReference type="Proteomes" id="UP000265801">
    <property type="component" value="Unassembled WGS sequence"/>
</dbReference>
<comment type="similarity">
    <text evidence="3">Belongs to the acetyltransferase family. RimJ subfamily.</text>
</comment>
<reference evidence="5 6" key="1">
    <citation type="submission" date="2018-09" db="EMBL/GenBank/DDBJ databases">
        <title>Bacillus saliacetes sp. nov., isolated from Thai shrimp paste (Ka-pi).</title>
        <authorList>
            <person name="Daroonpunt R."/>
            <person name="Tanasupawat S."/>
            <person name="Yiamsombut S."/>
        </authorList>
    </citation>
    <scope>NUCLEOTIDE SEQUENCE [LARGE SCALE GENOMIC DNA]</scope>
    <source>
        <strain evidence="5 6">SKP7-4</strain>
    </source>
</reference>
<keyword evidence="6" id="KW-1185">Reference proteome</keyword>
<dbReference type="Gene3D" id="3.40.630.30">
    <property type="match status" value="1"/>
</dbReference>
<dbReference type="InterPro" id="IPR034660">
    <property type="entry name" value="DinB/YfiT-like"/>
</dbReference>
<name>A0A3A1RAT6_9BACI</name>
<dbReference type="Gene3D" id="1.20.120.450">
    <property type="entry name" value="dinb family like domain"/>
    <property type="match status" value="1"/>
</dbReference>
<dbReference type="InterPro" id="IPR024775">
    <property type="entry name" value="DinB-like"/>
</dbReference>